<dbReference type="EMBL" id="CADEPI010000038">
    <property type="protein sequence ID" value="CAB3368511.1"/>
    <property type="molecule type" value="Genomic_DNA"/>
</dbReference>
<gene>
    <name evidence="3" type="ORF">CLODIP_2_CD07245</name>
</gene>
<protein>
    <recommendedName>
        <fullName evidence="5">Neuroguidin</fullName>
    </recommendedName>
</protein>
<dbReference type="AlphaFoldDB" id="A0A8S1CJQ8"/>
<proteinExistence type="inferred from homology"/>
<reference evidence="3 4" key="1">
    <citation type="submission" date="2020-04" db="EMBL/GenBank/DDBJ databases">
        <authorList>
            <person name="Alioto T."/>
            <person name="Alioto T."/>
            <person name="Gomez Garrido J."/>
        </authorList>
    </citation>
    <scope>NUCLEOTIDE SEQUENCE [LARGE SCALE GENOMIC DNA]</scope>
</reference>
<dbReference type="GO" id="GO:0032040">
    <property type="term" value="C:small-subunit processome"/>
    <property type="evidence" value="ECO:0007669"/>
    <property type="project" value="TreeGrafter"/>
</dbReference>
<organism evidence="3 4">
    <name type="scientific">Cloeon dipterum</name>
    <dbReference type="NCBI Taxonomy" id="197152"/>
    <lineage>
        <taxon>Eukaryota</taxon>
        <taxon>Metazoa</taxon>
        <taxon>Ecdysozoa</taxon>
        <taxon>Arthropoda</taxon>
        <taxon>Hexapoda</taxon>
        <taxon>Insecta</taxon>
        <taxon>Pterygota</taxon>
        <taxon>Palaeoptera</taxon>
        <taxon>Ephemeroptera</taxon>
        <taxon>Pisciforma</taxon>
        <taxon>Baetidae</taxon>
        <taxon>Cloeon</taxon>
    </lineage>
</organism>
<feature type="region of interest" description="Disordered" evidence="2">
    <location>
        <begin position="275"/>
        <end position="309"/>
    </location>
</feature>
<name>A0A8S1CJQ8_9INSE</name>
<dbReference type="OrthoDB" id="203440at2759"/>
<accession>A0A8S1CJQ8</accession>
<dbReference type="InterPro" id="IPR007146">
    <property type="entry name" value="Sas10/Utp3/C1D"/>
</dbReference>
<feature type="compositionally biased region" description="Acidic residues" evidence="2">
    <location>
        <begin position="146"/>
        <end position="156"/>
    </location>
</feature>
<comment type="caution">
    <text evidence="3">The sequence shown here is derived from an EMBL/GenBank/DDBJ whole genome shotgun (WGS) entry which is preliminary data.</text>
</comment>
<comment type="similarity">
    <text evidence="1">Belongs to the SAS10 family.</text>
</comment>
<sequence length="309" mass="34843">MVQAGEDAEAVCQQDLPQALKLLIEMNESADKVSSLVDSMLSQVKRGELATEEGLSFLELKYHTLLSYLINLSHVVLRKVSGASIYNEPCIDRLVELRTVLERLRPIDKRLKYQIDKLVKTAVTGESSDASSFRANPDNMVSKLDEDADENEDEDAATEKKSVYVPPKLAPVRYDGDESAASRQEKLLERAKRRALSSAMVRELREEFLDAPTELGSRVDSGAGPSGPSKEDRERQEYEETYFTRLPETKDKRKKRKLPTIGSLANELTNFESDFRVLEGEVMPTKKRKSSKKPTGKKGKKGFKKRKSR</sequence>
<feature type="region of interest" description="Disordered" evidence="2">
    <location>
        <begin position="126"/>
        <end position="180"/>
    </location>
</feature>
<evidence type="ECO:0000313" key="4">
    <source>
        <dbReference type="Proteomes" id="UP000494165"/>
    </source>
</evidence>
<evidence type="ECO:0000256" key="2">
    <source>
        <dbReference type="SAM" id="MobiDB-lite"/>
    </source>
</evidence>
<keyword evidence="4" id="KW-1185">Reference proteome</keyword>
<dbReference type="Proteomes" id="UP000494165">
    <property type="component" value="Unassembled WGS sequence"/>
</dbReference>
<feature type="compositionally biased region" description="Basic and acidic residues" evidence="2">
    <location>
        <begin position="229"/>
        <end position="238"/>
    </location>
</feature>
<dbReference type="GO" id="GO:0000462">
    <property type="term" value="P:maturation of SSU-rRNA from tricistronic rRNA transcript (SSU-rRNA, 5.8S rRNA, LSU-rRNA)"/>
    <property type="evidence" value="ECO:0007669"/>
    <property type="project" value="TreeGrafter"/>
</dbReference>
<feature type="region of interest" description="Disordered" evidence="2">
    <location>
        <begin position="212"/>
        <end position="259"/>
    </location>
</feature>
<dbReference type="PANTHER" id="PTHR13237:SF9">
    <property type="entry name" value="NEUROGUIDIN"/>
    <property type="match status" value="1"/>
</dbReference>
<evidence type="ECO:0008006" key="5">
    <source>
        <dbReference type="Google" id="ProtNLM"/>
    </source>
</evidence>
<evidence type="ECO:0000313" key="3">
    <source>
        <dbReference type="EMBL" id="CAB3368511.1"/>
    </source>
</evidence>
<dbReference type="Pfam" id="PF04000">
    <property type="entry name" value="Sas10_Utp3"/>
    <property type="match status" value="1"/>
</dbReference>
<dbReference type="PANTHER" id="PTHR13237">
    <property type="entry name" value="SOMETHING ABOUT SILENCING PROTEIN 10-RELATED"/>
    <property type="match status" value="1"/>
</dbReference>
<evidence type="ECO:0000256" key="1">
    <source>
        <dbReference type="ARBA" id="ARBA00010979"/>
    </source>
</evidence>
<feature type="compositionally biased region" description="Basic residues" evidence="2">
    <location>
        <begin position="285"/>
        <end position="309"/>
    </location>
</feature>